<dbReference type="InterPro" id="IPR029066">
    <property type="entry name" value="PLP-binding_barrel"/>
</dbReference>
<dbReference type="NCBIfam" id="TIGR00044">
    <property type="entry name" value="YggS family pyridoxal phosphate-dependent enzyme"/>
    <property type="match status" value="1"/>
</dbReference>
<dbReference type="GO" id="GO:0030170">
    <property type="term" value="F:pyridoxal phosphate binding"/>
    <property type="evidence" value="ECO:0007669"/>
    <property type="project" value="UniProtKB-UniRule"/>
</dbReference>
<dbReference type="Proteomes" id="UP000500890">
    <property type="component" value="Chromosome"/>
</dbReference>
<keyword evidence="1 2" id="KW-0663">Pyridoxal phosphate</keyword>
<dbReference type="FunFam" id="3.20.20.10:FF:000011">
    <property type="entry name" value="Pyridoxal phosphate homeostasis protein"/>
    <property type="match status" value="1"/>
</dbReference>
<dbReference type="PANTHER" id="PTHR10146">
    <property type="entry name" value="PROLINE SYNTHETASE CO-TRANSCRIBED BACTERIAL HOMOLOG PROTEIN"/>
    <property type="match status" value="1"/>
</dbReference>
<protein>
    <recommendedName>
        <fullName evidence="2">Pyridoxal phosphate homeostasis protein</fullName>
        <shortName evidence="2">PLP homeostasis protein</shortName>
    </recommendedName>
</protein>
<evidence type="ECO:0000256" key="4">
    <source>
        <dbReference type="RuleBase" id="RU004514"/>
    </source>
</evidence>
<dbReference type="KEGG" id="vah:G7081_07600"/>
<dbReference type="EMBL" id="CP049886">
    <property type="protein sequence ID" value="QIL46950.1"/>
    <property type="molecule type" value="Genomic_DNA"/>
</dbReference>
<dbReference type="AlphaFoldDB" id="A0A6G8APP7"/>
<dbReference type="Pfam" id="PF01168">
    <property type="entry name" value="Ala_racemase_N"/>
    <property type="match status" value="1"/>
</dbReference>
<dbReference type="InterPro" id="IPR011078">
    <property type="entry name" value="PyrdxlP_homeostasis"/>
</dbReference>
<evidence type="ECO:0000256" key="3">
    <source>
        <dbReference type="PIRSR" id="PIRSR004848-1"/>
    </source>
</evidence>
<evidence type="ECO:0000256" key="2">
    <source>
        <dbReference type="HAMAP-Rule" id="MF_02087"/>
    </source>
</evidence>
<comment type="function">
    <text evidence="2">Pyridoxal 5'-phosphate (PLP)-binding protein, which is involved in PLP homeostasis.</text>
</comment>
<dbReference type="PANTHER" id="PTHR10146:SF14">
    <property type="entry name" value="PYRIDOXAL PHOSPHATE HOMEOSTASIS PROTEIN"/>
    <property type="match status" value="1"/>
</dbReference>
<feature type="domain" description="Alanine racemase N-terminal" evidence="5">
    <location>
        <begin position="26"/>
        <end position="223"/>
    </location>
</feature>
<keyword evidence="7" id="KW-1185">Reference proteome</keyword>
<name>A0A6G8APP7_9ENTE</name>
<gene>
    <name evidence="6" type="ORF">G7081_07600</name>
</gene>
<evidence type="ECO:0000313" key="7">
    <source>
        <dbReference type="Proteomes" id="UP000500890"/>
    </source>
</evidence>
<dbReference type="SUPFAM" id="SSF51419">
    <property type="entry name" value="PLP-binding barrel"/>
    <property type="match status" value="1"/>
</dbReference>
<comment type="cofactor">
    <cofactor evidence="3">
        <name>pyridoxal 5'-phosphate</name>
        <dbReference type="ChEBI" id="CHEBI:597326"/>
    </cofactor>
</comment>
<sequence>MLETNVKLITESIAQACGESKRPPESVNLIAVTKSVTADKAAGLLRYGINKFAENRVDSLLEKQSYFQTESIEWHLIGTLQRRKVKDVINKIDYFHALDNFKLAAEIQKRATKPVNCFVQVNVSKEESKHGLLLEDTIDFVKSLSEFDNINIVGLMTMAPYQADVGFIQDCFDTLAEKQKEIANLKIKNAPCTELSMGMSQDFAQAIQAGATYVRIGSAFFKDKESEG</sequence>
<evidence type="ECO:0000313" key="6">
    <source>
        <dbReference type="EMBL" id="QIL46950.1"/>
    </source>
</evidence>
<evidence type="ECO:0000256" key="1">
    <source>
        <dbReference type="ARBA" id="ARBA00022898"/>
    </source>
</evidence>
<reference evidence="6 7" key="1">
    <citation type="submission" date="2020-03" db="EMBL/GenBank/DDBJ databases">
        <title>Vagococcus sp. nov., isolated from beetles.</title>
        <authorList>
            <person name="Hyun D.-W."/>
            <person name="Bae J.-W."/>
        </authorList>
    </citation>
    <scope>NUCLEOTIDE SEQUENCE [LARGE SCALE GENOMIC DNA]</scope>
    <source>
        <strain evidence="6 7">HDW17A</strain>
    </source>
</reference>
<accession>A0A6G8APP7</accession>
<organism evidence="6 7">
    <name type="scientific">Vagococcus coleopterorum</name>
    <dbReference type="NCBI Taxonomy" id="2714946"/>
    <lineage>
        <taxon>Bacteria</taxon>
        <taxon>Bacillati</taxon>
        <taxon>Bacillota</taxon>
        <taxon>Bacilli</taxon>
        <taxon>Lactobacillales</taxon>
        <taxon>Enterococcaceae</taxon>
        <taxon>Vagococcus</taxon>
    </lineage>
</organism>
<dbReference type="CDD" id="cd00635">
    <property type="entry name" value="PLPDE_III_YBL036c_like"/>
    <property type="match status" value="1"/>
</dbReference>
<comment type="similarity">
    <text evidence="2 4">Belongs to the pyridoxal phosphate-binding protein YggS/PROSC family.</text>
</comment>
<dbReference type="Gene3D" id="3.20.20.10">
    <property type="entry name" value="Alanine racemase"/>
    <property type="match status" value="1"/>
</dbReference>
<evidence type="ECO:0000259" key="5">
    <source>
        <dbReference type="Pfam" id="PF01168"/>
    </source>
</evidence>
<proteinExistence type="inferred from homology"/>
<dbReference type="InterPro" id="IPR001608">
    <property type="entry name" value="Ala_racemase_N"/>
</dbReference>
<feature type="modified residue" description="N6-(pyridoxal phosphate)lysine" evidence="2 3">
    <location>
        <position position="34"/>
    </location>
</feature>
<dbReference type="PIRSF" id="PIRSF004848">
    <property type="entry name" value="YBL036c_PLPDEIII"/>
    <property type="match status" value="1"/>
</dbReference>
<dbReference type="HAMAP" id="MF_02087">
    <property type="entry name" value="PLP_homeostasis"/>
    <property type="match status" value="1"/>
</dbReference>
<dbReference type="RefSeq" id="WP_166008337.1">
    <property type="nucleotide sequence ID" value="NZ_CP049886.1"/>
</dbReference>